<dbReference type="Gene3D" id="1.10.3290.10">
    <property type="entry name" value="Fido-like domain"/>
    <property type="match status" value="1"/>
</dbReference>
<dbReference type="PANTHER" id="PTHR13504:SF38">
    <property type="entry name" value="FIDO DOMAIN-CONTAINING PROTEIN"/>
    <property type="match status" value="1"/>
</dbReference>
<evidence type="ECO:0000313" key="5">
    <source>
        <dbReference type="Proteomes" id="UP000177921"/>
    </source>
</evidence>
<protein>
    <recommendedName>
        <fullName evidence="3">Fido domain-containing protein</fullName>
    </recommendedName>
</protein>
<comment type="caution">
    <text evidence="4">The sequence shown here is derived from an EMBL/GenBank/DDBJ whole genome shotgun (WGS) entry which is preliminary data.</text>
</comment>
<reference evidence="4 5" key="1">
    <citation type="journal article" date="2016" name="Nat. Commun.">
        <title>Thousands of microbial genomes shed light on interconnected biogeochemical processes in an aquifer system.</title>
        <authorList>
            <person name="Anantharaman K."/>
            <person name="Brown C.T."/>
            <person name="Hug L.A."/>
            <person name="Sharon I."/>
            <person name="Castelle C.J."/>
            <person name="Probst A.J."/>
            <person name="Thomas B.C."/>
            <person name="Singh A."/>
            <person name="Wilkins M.J."/>
            <person name="Karaoz U."/>
            <person name="Brodie E.L."/>
            <person name="Williams K.H."/>
            <person name="Hubbard S.S."/>
            <person name="Banfield J.F."/>
        </authorList>
    </citation>
    <scope>NUCLEOTIDE SEQUENCE [LARGE SCALE GENOMIC DNA]</scope>
</reference>
<dbReference type="PROSITE" id="PS51459">
    <property type="entry name" value="FIDO"/>
    <property type="match status" value="1"/>
</dbReference>
<feature type="domain" description="Fido" evidence="3">
    <location>
        <begin position="88"/>
        <end position="225"/>
    </location>
</feature>
<evidence type="ECO:0000256" key="1">
    <source>
        <dbReference type="PIRSR" id="PIRSR640198-1"/>
    </source>
</evidence>
<dbReference type="InterPro" id="IPR040198">
    <property type="entry name" value="Fido_containing"/>
</dbReference>
<proteinExistence type="predicted"/>
<sequence>MLLNQVFTLNPKIQSLLNTLEGQKTAFHLIPVKPAITINLRRHSLLGSARFSARIEGIVHDSDTNKLAIQNLENTYTWLYTQPTTIPLDLNFLKTLHAKSLHNLRSDAGQFRTEQSAIFNSAGIAVYLTPPPQDIIPLLSSWQLQGSVLCKTIISHYQFEKIHPFLDGNGRVGRLILTQQLRRINFDFSGLLSLEEKIDQTRDDYYYHLQNESRDVTAFIEYFLSLMVDSASQVLTKISQPHDLSTASTLLPRRQELLNIIADHSPCSFDFLHRRFMAIPASTLRYDLLNLQRKNLITKLGVTRGALYSTRIQSSPSLPESDSS</sequence>
<accession>A0A1F5FY64</accession>
<dbReference type="Pfam" id="PF02661">
    <property type="entry name" value="Fic"/>
    <property type="match status" value="1"/>
</dbReference>
<feature type="active site" evidence="1">
    <location>
        <position position="163"/>
    </location>
</feature>
<gene>
    <name evidence="4" type="ORF">A2618_00855</name>
</gene>
<evidence type="ECO:0000259" key="3">
    <source>
        <dbReference type="PROSITE" id="PS51459"/>
    </source>
</evidence>
<dbReference type="AlphaFoldDB" id="A0A1F5FY64"/>
<dbReference type="PANTHER" id="PTHR13504">
    <property type="entry name" value="FIDO DOMAIN-CONTAINING PROTEIN DDB_G0283145"/>
    <property type="match status" value="1"/>
</dbReference>
<keyword evidence="2" id="KW-0067">ATP-binding</keyword>
<dbReference type="EMBL" id="MFAR01000033">
    <property type="protein sequence ID" value="OGD84558.1"/>
    <property type="molecule type" value="Genomic_DNA"/>
</dbReference>
<feature type="binding site" evidence="2">
    <location>
        <begin position="167"/>
        <end position="174"/>
    </location>
    <ligand>
        <name>ATP</name>
        <dbReference type="ChEBI" id="CHEBI:30616"/>
    </ligand>
</feature>
<dbReference type="Proteomes" id="UP000177921">
    <property type="component" value="Unassembled WGS sequence"/>
</dbReference>
<evidence type="ECO:0000313" key="4">
    <source>
        <dbReference type="EMBL" id="OGD84558.1"/>
    </source>
</evidence>
<dbReference type="SUPFAM" id="SSF140931">
    <property type="entry name" value="Fic-like"/>
    <property type="match status" value="1"/>
</dbReference>
<feature type="binding site" evidence="2">
    <location>
        <begin position="205"/>
        <end position="206"/>
    </location>
    <ligand>
        <name>ATP</name>
        <dbReference type="ChEBI" id="CHEBI:30616"/>
    </ligand>
</feature>
<keyword evidence="2" id="KW-0547">Nucleotide-binding</keyword>
<organism evidence="4 5">
    <name type="scientific">Candidatus Collierbacteria bacterium RIFOXYD1_FULL_46_26</name>
    <dbReference type="NCBI Taxonomy" id="1817732"/>
    <lineage>
        <taxon>Bacteria</taxon>
        <taxon>Candidatus Collieribacteriota</taxon>
    </lineage>
</organism>
<dbReference type="InterPro" id="IPR036597">
    <property type="entry name" value="Fido-like_dom_sf"/>
</dbReference>
<dbReference type="InterPro" id="IPR003812">
    <property type="entry name" value="Fido"/>
</dbReference>
<dbReference type="GO" id="GO:0005524">
    <property type="term" value="F:ATP binding"/>
    <property type="evidence" value="ECO:0007669"/>
    <property type="project" value="UniProtKB-KW"/>
</dbReference>
<name>A0A1F5FY64_9BACT</name>
<evidence type="ECO:0000256" key="2">
    <source>
        <dbReference type="PIRSR" id="PIRSR640198-2"/>
    </source>
</evidence>